<sequence length="96" mass="10501">MADNVGAEINIGGNGGNGGNGGSRPSFGARGLRGTLIWIIDVLRKYLGLLCTLRNLRRITFEILLELGLSVPPLKEIVTILFEVTALVCFFRTRRE</sequence>
<evidence type="ECO:0000313" key="3">
    <source>
        <dbReference type="Proteomes" id="UP001417504"/>
    </source>
</evidence>
<comment type="caution">
    <text evidence="2">The sequence shown here is derived from an EMBL/GenBank/DDBJ whole genome shotgun (WGS) entry which is preliminary data.</text>
</comment>
<proteinExistence type="predicted"/>
<evidence type="ECO:0000256" key="1">
    <source>
        <dbReference type="SAM" id="MobiDB-lite"/>
    </source>
</evidence>
<feature type="region of interest" description="Disordered" evidence="1">
    <location>
        <begin position="1"/>
        <end position="24"/>
    </location>
</feature>
<dbReference type="EMBL" id="JBBNAE010000003">
    <property type="protein sequence ID" value="KAK9138738.1"/>
    <property type="molecule type" value="Genomic_DNA"/>
</dbReference>
<dbReference type="AlphaFoldDB" id="A0AAP0JSP8"/>
<keyword evidence="3" id="KW-1185">Reference proteome</keyword>
<gene>
    <name evidence="2" type="ORF">Sjap_009332</name>
</gene>
<organism evidence="2 3">
    <name type="scientific">Stephania japonica</name>
    <dbReference type="NCBI Taxonomy" id="461633"/>
    <lineage>
        <taxon>Eukaryota</taxon>
        <taxon>Viridiplantae</taxon>
        <taxon>Streptophyta</taxon>
        <taxon>Embryophyta</taxon>
        <taxon>Tracheophyta</taxon>
        <taxon>Spermatophyta</taxon>
        <taxon>Magnoliopsida</taxon>
        <taxon>Ranunculales</taxon>
        <taxon>Menispermaceae</taxon>
        <taxon>Menispermoideae</taxon>
        <taxon>Cissampelideae</taxon>
        <taxon>Stephania</taxon>
    </lineage>
</organism>
<dbReference type="Proteomes" id="UP001417504">
    <property type="component" value="Unassembled WGS sequence"/>
</dbReference>
<accession>A0AAP0JSP8</accession>
<reference evidence="2 3" key="1">
    <citation type="submission" date="2024-01" db="EMBL/GenBank/DDBJ databases">
        <title>Genome assemblies of Stephania.</title>
        <authorList>
            <person name="Yang L."/>
        </authorList>
    </citation>
    <scope>NUCLEOTIDE SEQUENCE [LARGE SCALE GENOMIC DNA]</scope>
    <source>
        <strain evidence="2">QJT</strain>
        <tissue evidence="2">Leaf</tissue>
    </source>
</reference>
<feature type="compositionally biased region" description="Gly residues" evidence="1">
    <location>
        <begin position="12"/>
        <end position="22"/>
    </location>
</feature>
<name>A0AAP0JSP8_9MAGN</name>
<protein>
    <submittedName>
        <fullName evidence="2">Uncharacterized protein</fullName>
    </submittedName>
</protein>
<evidence type="ECO:0000313" key="2">
    <source>
        <dbReference type="EMBL" id="KAK9138738.1"/>
    </source>
</evidence>